<dbReference type="RefSeq" id="WP_188585177.1">
    <property type="nucleotide sequence ID" value="NZ_BMGC01000003.1"/>
</dbReference>
<evidence type="ECO:0000256" key="2">
    <source>
        <dbReference type="ARBA" id="ARBA00006411"/>
    </source>
</evidence>
<comment type="subcellular location">
    <subcellularLocation>
        <location evidence="1">Cytoplasm</location>
    </subcellularLocation>
</comment>
<name>A0A916SX25_9ACTN</name>
<evidence type="ECO:0000256" key="1">
    <source>
        <dbReference type="ARBA" id="ARBA00004496"/>
    </source>
</evidence>
<keyword evidence="3" id="KW-0963">Cytoplasm</keyword>
<keyword evidence="6" id="KW-1185">Reference proteome</keyword>
<dbReference type="Pfam" id="PF14011">
    <property type="entry name" value="ESX-1_EspG"/>
    <property type="match status" value="1"/>
</dbReference>
<comment type="caution">
    <text evidence="5">The sequence shown here is derived from an EMBL/GenBank/DDBJ whole genome shotgun (WGS) entry which is preliminary data.</text>
</comment>
<evidence type="ECO:0008006" key="7">
    <source>
        <dbReference type="Google" id="ProtNLM"/>
    </source>
</evidence>
<evidence type="ECO:0000313" key="6">
    <source>
        <dbReference type="Proteomes" id="UP000621454"/>
    </source>
</evidence>
<protein>
    <recommendedName>
        <fullName evidence="7">EspG family protein</fullName>
    </recommendedName>
</protein>
<reference evidence="5" key="2">
    <citation type="submission" date="2020-09" db="EMBL/GenBank/DDBJ databases">
        <authorList>
            <person name="Sun Q."/>
            <person name="Zhou Y."/>
        </authorList>
    </citation>
    <scope>NUCLEOTIDE SEQUENCE</scope>
    <source>
        <strain evidence="5">CGMCC 1.12827</strain>
    </source>
</reference>
<evidence type="ECO:0000256" key="3">
    <source>
        <dbReference type="ARBA" id="ARBA00022490"/>
    </source>
</evidence>
<comment type="similarity">
    <text evidence="2">Belongs to the EspG family.</text>
</comment>
<organism evidence="5 6">
    <name type="scientific">Gordonia jinhuaensis</name>
    <dbReference type="NCBI Taxonomy" id="1517702"/>
    <lineage>
        <taxon>Bacteria</taxon>
        <taxon>Bacillati</taxon>
        <taxon>Actinomycetota</taxon>
        <taxon>Actinomycetes</taxon>
        <taxon>Mycobacteriales</taxon>
        <taxon>Gordoniaceae</taxon>
        <taxon>Gordonia</taxon>
    </lineage>
</organism>
<proteinExistence type="inferred from homology"/>
<evidence type="ECO:0000256" key="4">
    <source>
        <dbReference type="ARBA" id="ARBA00023186"/>
    </source>
</evidence>
<dbReference type="AlphaFoldDB" id="A0A916SX25"/>
<keyword evidence="4" id="KW-0143">Chaperone</keyword>
<dbReference type="EMBL" id="BMGC01000003">
    <property type="protein sequence ID" value="GGB21317.1"/>
    <property type="molecule type" value="Genomic_DNA"/>
</dbReference>
<gene>
    <name evidence="5" type="ORF">GCM10011489_06850</name>
</gene>
<accession>A0A916SX25</accession>
<dbReference type="InterPro" id="IPR025734">
    <property type="entry name" value="EspG"/>
</dbReference>
<dbReference type="Proteomes" id="UP000621454">
    <property type="component" value="Unassembled WGS sequence"/>
</dbReference>
<reference evidence="5" key="1">
    <citation type="journal article" date="2014" name="Int. J. Syst. Evol. Microbiol.">
        <title>Complete genome sequence of Corynebacterium casei LMG S-19264T (=DSM 44701T), isolated from a smear-ripened cheese.</title>
        <authorList>
            <consortium name="US DOE Joint Genome Institute (JGI-PGF)"/>
            <person name="Walter F."/>
            <person name="Albersmeier A."/>
            <person name="Kalinowski J."/>
            <person name="Ruckert C."/>
        </authorList>
    </citation>
    <scope>NUCLEOTIDE SEQUENCE</scope>
    <source>
        <strain evidence="5">CGMCC 1.12827</strain>
    </source>
</reference>
<sequence>MMRLLGDPRTFDVDNDELIALCAAMDVQTMPDVIAMTERHDTVAERDQALAAARRRLVERDYIADDGEIDADLVQMLRVLGSPDWTAECRRVDAYQTLRVCLAGDGARRVRVSRLGDQISIDASDSDDDAALFVSVFGALIGETDGADVAEMRFPTDDMEAALRGCETDIEYAEALFGLGVGEMAARRMGSALTSCCGQTEIVMRLNYLSRDAVVTVLDTSYGRIVAETNRSVEDWWTSIAPGPGYRVTAALRRLAENLPDGALL</sequence>
<evidence type="ECO:0000313" key="5">
    <source>
        <dbReference type="EMBL" id="GGB21317.1"/>
    </source>
</evidence>